<evidence type="ECO:0000256" key="11">
    <source>
        <dbReference type="PIRSR" id="PIRSR000956-1"/>
    </source>
</evidence>
<dbReference type="SUPFAM" id="SSF50729">
    <property type="entry name" value="PH domain-like"/>
    <property type="match status" value="1"/>
</dbReference>
<keyword evidence="9 13" id="KW-0443">Lipid metabolism</keyword>
<feature type="coiled-coil region" evidence="14">
    <location>
        <begin position="719"/>
        <end position="746"/>
    </location>
</feature>
<dbReference type="SMART" id="SM00148">
    <property type="entry name" value="PLCXc"/>
    <property type="match status" value="1"/>
</dbReference>
<dbReference type="InterPro" id="IPR000909">
    <property type="entry name" value="PLipase_C_PInositol-sp_X_dom"/>
</dbReference>
<feature type="compositionally biased region" description="Low complexity" evidence="15">
    <location>
        <begin position="648"/>
        <end position="667"/>
    </location>
</feature>
<feature type="binding site" evidence="12">
    <location>
        <position position="367"/>
    </location>
    <ligand>
        <name>Ca(2+)</name>
        <dbReference type="ChEBI" id="CHEBI:29108"/>
    </ligand>
</feature>
<dbReference type="CDD" id="cd08591">
    <property type="entry name" value="PI-PLCc_beta"/>
    <property type="match status" value="1"/>
</dbReference>
<keyword evidence="14" id="KW-0175">Coiled coil</keyword>
<dbReference type="InterPro" id="IPR014815">
    <property type="entry name" value="PLC-beta_C"/>
</dbReference>
<gene>
    <name evidence="18" type="primary">LOC106156684</name>
</gene>
<evidence type="ECO:0000259" key="16">
    <source>
        <dbReference type="SMART" id="SM00148"/>
    </source>
</evidence>
<feature type="binding site" evidence="12">
    <location>
        <position position="416"/>
    </location>
    <ligand>
        <name>Ca(2+)</name>
        <dbReference type="ChEBI" id="CHEBI:29108"/>
    </ligand>
</feature>
<keyword evidence="17" id="KW-1185">Reference proteome</keyword>
<accession>A0A1S3HN74</accession>
<protein>
    <recommendedName>
        <fullName evidence="3 13">Phosphoinositide phospholipase C</fullName>
        <ecNumber evidence="3 13">3.1.4.11</ecNumber>
    </recommendedName>
</protein>
<dbReference type="Pfam" id="PF22631">
    <property type="entry name" value="PLCB1-4-like_EFh"/>
    <property type="match status" value="1"/>
</dbReference>
<evidence type="ECO:0000256" key="9">
    <source>
        <dbReference type="ARBA" id="ARBA00023098"/>
    </source>
</evidence>
<evidence type="ECO:0000256" key="10">
    <source>
        <dbReference type="ARBA" id="ARBA00023224"/>
    </source>
</evidence>
<feature type="region of interest" description="Disordered" evidence="15">
    <location>
        <begin position="586"/>
        <end position="667"/>
    </location>
</feature>
<dbReference type="Gene3D" id="2.30.29.240">
    <property type="match status" value="1"/>
</dbReference>
<keyword evidence="8 13" id="KW-0442">Lipid degradation</keyword>
<dbReference type="InterPro" id="IPR053945">
    <property type="entry name" value="PLCB1-4-like_EFh"/>
</dbReference>
<feature type="binding site" evidence="12">
    <location>
        <position position="365"/>
    </location>
    <ligand>
        <name>Ca(2+)</name>
        <dbReference type="ChEBI" id="CHEBI:29108"/>
    </ligand>
</feature>
<dbReference type="Pfam" id="PF08703">
    <property type="entry name" value="PLC-beta_C"/>
    <property type="match status" value="1"/>
</dbReference>
<dbReference type="GeneID" id="106156684"/>
<dbReference type="PROSITE" id="PS50007">
    <property type="entry name" value="PIPLC_X_DOMAIN"/>
    <property type="match status" value="1"/>
</dbReference>
<dbReference type="GO" id="GO:0005509">
    <property type="term" value="F:calcium ion binding"/>
    <property type="evidence" value="ECO:0007669"/>
    <property type="project" value="InterPro"/>
</dbReference>
<sequence>MAGAKSGVHVSQLKPIVVSDNLIKGNKFIKWDDDSIIGTPVTLKVDPKGYIMFWKDQNKEMDCLEISMIKDTRTGKYARSPKEGKLRDSCTMGARDVALEDKTVSICYGTDHISVQWINFTCNSKECAMEWAECVLEYSRSPLSNNANALTYLEKTHVKISSVLNAEGKISVKNVLKTFAQQREDRKRVEKALEAAGLPHGKNDCINPNKFTFNDMYNVYRHLTIRSDIDQIFDKIGAKKRPYLTLEQFMELINKTQRDPRLNEVLYPYMSQSQVQEIIDKFEFNRSMAQKGHISRDGFLRYLMSDENNLIPDERLDLSMDMNRPLSHYFINSSHNTYLTENQLTGKSSVEMYRQVLLSGCRCIELDCWDGKGADEEPMITHGYTMCTEISFKEVIEAIAESAFKTSEYPVILSFENHCTLKQQAKMAAYCRSIFGDMLVTEPLEGYPLKPDSSLPSPEMLKRKILVKNKKKHKVSVVLFKVVLPHLALIRVSAYEETGRMIGHRILPIEGLRPGYRHIPLRNALNQPLNLPTLFVHLSVKDYVPDAFEDFAAALANPIAYQSMLEKHSKQLEVLMEDFDVESNNAQAGVQDDNVETSTSIPPSNFTKKRTDSLMSKTDSVVSASSTEGKNGLNRKGSKHAVLSQQESTGSALSQSSSTGSTPAGATHQDVTKILSGTESSAQLSTASFLGTTKLANPEMSAAISLEELKQQRPFLKYRLKMKKEIEKLQKKHQKAKQNMQDVHRTIEQKLLVSHFKAVRSMEKKHRKILKKAGRNGSLENLQPSLDQQLNQLKDAQKRERAEMKRIHSEDLIELSQSHFQLELDSVRALDKPMYDLMDQILQTSLDDRLEMLRDIHEDEVDLLKKRLAQQNREEIKALQKKHKDKQELSRVKRENQHKHITMAVAEREKLKGLLEKRVTEVKENHEAVKKTLAEERQKRNEDLQQDYEDKCLKIEQEYREWYRWKSMEILSTLSIADSVDDLTSDDESTTQLLSVKPL</sequence>
<dbReference type="InterPro" id="IPR035892">
    <property type="entry name" value="C2_domain_sf"/>
</dbReference>
<dbReference type="InterPro" id="IPR017946">
    <property type="entry name" value="PLC-like_Pdiesterase_TIM-brl"/>
</dbReference>
<name>A0A1S3HN74_LINAN</name>
<evidence type="ECO:0000256" key="7">
    <source>
        <dbReference type="ARBA" id="ARBA00022837"/>
    </source>
</evidence>
<dbReference type="SUPFAM" id="SSF47473">
    <property type="entry name" value="EF-hand"/>
    <property type="match status" value="1"/>
</dbReference>
<dbReference type="GO" id="GO:0005737">
    <property type="term" value="C:cytoplasm"/>
    <property type="evidence" value="ECO:0007669"/>
    <property type="project" value="UniProtKB-SubCell"/>
</dbReference>
<dbReference type="CDD" id="cd00275">
    <property type="entry name" value="C2_PLC_like"/>
    <property type="match status" value="1"/>
</dbReference>
<feature type="compositionally biased region" description="Polar residues" evidence="15">
    <location>
        <begin position="596"/>
        <end position="606"/>
    </location>
</feature>
<dbReference type="EC" id="3.1.4.11" evidence="3 13"/>
<dbReference type="FunFam" id="3.20.20.190:FF:000084">
    <property type="match status" value="1"/>
</dbReference>
<evidence type="ECO:0000256" key="13">
    <source>
        <dbReference type="RuleBase" id="RU361133"/>
    </source>
</evidence>
<dbReference type="InterPro" id="IPR037862">
    <property type="entry name" value="PLC-beta_PH"/>
</dbReference>
<dbReference type="Pfam" id="PF17787">
    <property type="entry name" value="PH_14"/>
    <property type="match status" value="1"/>
</dbReference>
<dbReference type="Pfam" id="PF00388">
    <property type="entry name" value="PI-PLC-X"/>
    <property type="match status" value="1"/>
</dbReference>
<dbReference type="Gene3D" id="1.10.238.10">
    <property type="entry name" value="EF-hand"/>
    <property type="match status" value="1"/>
</dbReference>
<dbReference type="GO" id="GO:0048015">
    <property type="term" value="P:phosphatidylinositol-mediated signaling"/>
    <property type="evidence" value="ECO:0007669"/>
    <property type="project" value="TreeGrafter"/>
</dbReference>
<feature type="active site" evidence="11">
    <location>
        <position position="335"/>
    </location>
</feature>
<dbReference type="SUPFAM" id="SSF51695">
    <property type="entry name" value="PLC-like phosphodiesterases"/>
    <property type="match status" value="1"/>
</dbReference>
<proteinExistence type="predicted"/>
<dbReference type="GO" id="GO:0004435">
    <property type="term" value="F:phosphatidylinositol-4,5-bisphosphate phospholipase C activity"/>
    <property type="evidence" value="ECO:0007669"/>
    <property type="project" value="UniProtKB-EC"/>
</dbReference>
<dbReference type="SUPFAM" id="SSF69989">
    <property type="entry name" value="C-terminal domain of PLC-beta"/>
    <property type="match status" value="1"/>
</dbReference>
<evidence type="ECO:0000256" key="3">
    <source>
        <dbReference type="ARBA" id="ARBA00012368"/>
    </source>
</evidence>
<keyword evidence="10" id="KW-0807">Transducer</keyword>
<keyword evidence="12" id="KW-0479">Metal-binding</keyword>
<feature type="domain" description="Phosphatidylinositol-specific phospholipase C X" evidence="16">
    <location>
        <begin position="320"/>
        <end position="470"/>
    </location>
</feature>
<evidence type="ECO:0000313" key="18">
    <source>
        <dbReference type="RefSeq" id="XP_013387510.1"/>
    </source>
</evidence>
<keyword evidence="7 12" id="KW-0106">Calcium</keyword>
<dbReference type="InParanoid" id="A0A1S3HN74"/>
<evidence type="ECO:0000256" key="4">
    <source>
        <dbReference type="ARBA" id="ARBA00022490"/>
    </source>
</evidence>
<feature type="compositionally biased region" description="Polar residues" evidence="15">
    <location>
        <begin position="613"/>
        <end position="629"/>
    </location>
</feature>
<dbReference type="Gene3D" id="3.20.20.190">
    <property type="entry name" value="Phosphatidylinositol (PI) phosphodiesterase"/>
    <property type="match status" value="1"/>
</dbReference>
<evidence type="ECO:0000256" key="1">
    <source>
        <dbReference type="ARBA" id="ARBA00001195"/>
    </source>
</evidence>
<feature type="active site" evidence="11">
    <location>
        <position position="382"/>
    </location>
</feature>
<dbReference type="FunFam" id="1.10.238.10:FF:000005">
    <property type="entry name" value="Phosphoinositide phospholipase C"/>
    <property type="match status" value="1"/>
</dbReference>
<reference evidence="18" key="1">
    <citation type="submission" date="2025-08" db="UniProtKB">
        <authorList>
            <consortium name="RefSeq"/>
        </authorList>
    </citation>
    <scope>IDENTIFICATION</scope>
    <source>
        <tissue evidence="18">Gonads</tissue>
    </source>
</reference>
<dbReference type="Gene3D" id="2.60.40.150">
    <property type="entry name" value="C2 domain"/>
    <property type="match status" value="1"/>
</dbReference>
<dbReference type="InterPro" id="IPR042531">
    <property type="entry name" value="PLC-beta_C_sf"/>
</dbReference>
<evidence type="ECO:0000256" key="8">
    <source>
        <dbReference type="ARBA" id="ARBA00022963"/>
    </source>
</evidence>
<dbReference type="Gene3D" id="1.20.1230.10">
    <property type="entry name" value="Phospholipase C beta, distal C-terminal domain"/>
    <property type="match status" value="1"/>
</dbReference>
<dbReference type="Proteomes" id="UP000085678">
    <property type="component" value="Unplaced"/>
</dbReference>
<keyword evidence="5" id="KW-0597">Phosphoprotein</keyword>
<dbReference type="OrthoDB" id="269822at2759"/>
<dbReference type="GO" id="GO:0016042">
    <property type="term" value="P:lipid catabolic process"/>
    <property type="evidence" value="ECO:0007669"/>
    <property type="project" value="UniProtKB-KW"/>
</dbReference>
<feature type="coiled-coil region" evidence="14">
    <location>
        <begin position="854"/>
        <end position="889"/>
    </location>
</feature>
<evidence type="ECO:0000256" key="14">
    <source>
        <dbReference type="SAM" id="Coils"/>
    </source>
</evidence>
<dbReference type="GO" id="GO:0007186">
    <property type="term" value="P:G protein-coupled receptor signaling pathway"/>
    <property type="evidence" value="ECO:0007669"/>
    <property type="project" value="TreeGrafter"/>
</dbReference>
<dbReference type="STRING" id="7574.A0A1S3HN74"/>
<comment type="cofactor">
    <cofactor evidence="12">
        <name>Ca(2+)</name>
        <dbReference type="ChEBI" id="CHEBI:29108"/>
    </cofactor>
    <text evidence="12">Binds 1 Ca(2+) ion per subunit.</text>
</comment>
<evidence type="ECO:0000256" key="5">
    <source>
        <dbReference type="ARBA" id="ARBA00022553"/>
    </source>
</evidence>
<dbReference type="PANTHER" id="PTHR10336:SF149">
    <property type="entry name" value="1-PHOSPHATIDYLINOSITOL 4,5-BISPHOSPHATE PHOSPHODIESTERASE CLASSES I AND II"/>
    <property type="match status" value="1"/>
</dbReference>
<dbReference type="PANTHER" id="PTHR10336">
    <property type="entry name" value="PHOSPHOINOSITIDE-SPECIFIC PHOSPHOLIPASE C FAMILY PROTEIN"/>
    <property type="match status" value="1"/>
</dbReference>
<dbReference type="InterPro" id="IPR016280">
    <property type="entry name" value="PLC-beta"/>
</dbReference>
<evidence type="ECO:0000256" key="6">
    <source>
        <dbReference type="ARBA" id="ARBA00022801"/>
    </source>
</evidence>
<organism evidence="17 18">
    <name type="scientific">Lingula anatina</name>
    <name type="common">Brachiopod</name>
    <name type="synonym">Lingula unguis</name>
    <dbReference type="NCBI Taxonomy" id="7574"/>
    <lineage>
        <taxon>Eukaryota</taxon>
        <taxon>Metazoa</taxon>
        <taxon>Spiralia</taxon>
        <taxon>Lophotrochozoa</taxon>
        <taxon>Brachiopoda</taxon>
        <taxon>Linguliformea</taxon>
        <taxon>Lingulata</taxon>
        <taxon>Lingulida</taxon>
        <taxon>Linguloidea</taxon>
        <taxon>Lingulidae</taxon>
        <taxon>Lingula</taxon>
    </lineage>
</organism>
<dbReference type="FunCoup" id="A0A1S3HN74">
    <property type="interactions" value="598"/>
</dbReference>
<dbReference type="RefSeq" id="XP_013387510.1">
    <property type="nucleotide sequence ID" value="XM_013532056.2"/>
</dbReference>
<dbReference type="GO" id="GO:0046488">
    <property type="term" value="P:phosphatidylinositol metabolic process"/>
    <property type="evidence" value="ECO:0007669"/>
    <property type="project" value="TreeGrafter"/>
</dbReference>
<comment type="subcellular location">
    <subcellularLocation>
        <location evidence="2">Cytoplasm</location>
    </subcellularLocation>
</comment>
<feature type="coiled-coil region" evidence="14">
    <location>
        <begin position="779"/>
        <end position="810"/>
    </location>
</feature>
<feature type="binding site" evidence="12">
    <location>
        <position position="336"/>
    </location>
    <ligand>
        <name>Ca(2+)</name>
        <dbReference type="ChEBI" id="CHEBI:29108"/>
    </ligand>
</feature>
<dbReference type="InterPro" id="IPR001192">
    <property type="entry name" value="PI-PLC_fam"/>
</dbReference>
<dbReference type="GO" id="GO:0051209">
    <property type="term" value="P:release of sequestered calcium ion into cytosol"/>
    <property type="evidence" value="ECO:0007669"/>
    <property type="project" value="TreeGrafter"/>
</dbReference>
<keyword evidence="6 13" id="KW-0378">Hydrolase</keyword>
<evidence type="ECO:0000256" key="15">
    <source>
        <dbReference type="SAM" id="MobiDB-lite"/>
    </source>
</evidence>
<dbReference type="PIRSF" id="PIRSF000956">
    <property type="entry name" value="PLC-beta"/>
    <property type="match status" value="1"/>
</dbReference>
<dbReference type="KEGG" id="lak:106156684"/>
<comment type="catalytic activity">
    <reaction evidence="1 13">
        <text>a 1,2-diacyl-sn-glycero-3-phospho-(1D-myo-inositol-4,5-bisphosphate) + H2O = 1D-myo-inositol 1,4,5-trisphosphate + a 1,2-diacyl-sn-glycerol + H(+)</text>
        <dbReference type="Rhea" id="RHEA:33179"/>
        <dbReference type="ChEBI" id="CHEBI:15377"/>
        <dbReference type="ChEBI" id="CHEBI:15378"/>
        <dbReference type="ChEBI" id="CHEBI:17815"/>
        <dbReference type="ChEBI" id="CHEBI:58456"/>
        <dbReference type="ChEBI" id="CHEBI:203600"/>
        <dbReference type="EC" id="3.1.4.11"/>
    </reaction>
</comment>
<dbReference type="AlphaFoldDB" id="A0A1S3HN74"/>
<dbReference type="SUPFAM" id="SSF49562">
    <property type="entry name" value="C2 domain (Calcium/lipid-binding domain, CaLB)"/>
    <property type="match status" value="1"/>
</dbReference>
<keyword evidence="4" id="KW-0963">Cytoplasm</keyword>
<evidence type="ECO:0000313" key="17">
    <source>
        <dbReference type="Proteomes" id="UP000085678"/>
    </source>
</evidence>
<feature type="coiled-coil region" evidence="14">
    <location>
        <begin position="919"/>
        <end position="961"/>
    </location>
</feature>
<dbReference type="PRINTS" id="PR00390">
    <property type="entry name" value="PHPHLIPASEC"/>
</dbReference>
<evidence type="ECO:0000256" key="12">
    <source>
        <dbReference type="PIRSR" id="PIRSR000956-2"/>
    </source>
</evidence>
<evidence type="ECO:0000256" key="2">
    <source>
        <dbReference type="ARBA" id="ARBA00004496"/>
    </source>
</evidence>
<dbReference type="CDD" id="cd13361">
    <property type="entry name" value="PH_PLC_beta"/>
    <property type="match status" value="1"/>
</dbReference>
<dbReference type="InterPro" id="IPR011992">
    <property type="entry name" value="EF-hand-dom_pair"/>
</dbReference>